<organism evidence="2 3">
    <name type="scientific">Rousettus aegyptiacus</name>
    <name type="common">Egyptian fruit bat</name>
    <name type="synonym">Pteropus aegyptiacus</name>
    <dbReference type="NCBI Taxonomy" id="9407"/>
    <lineage>
        <taxon>Eukaryota</taxon>
        <taxon>Metazoa</taxon>
        <taxon>Chordata</taxon>
        <taxon>Craniata</taxon>
        <taxon>Vertebrata</taxon>
        <taxon>Euteleostomi</taxon>
        <taxon>Mammalia</taxon>
        <taxon>Eutheria</taxon>
        <taxon>Laurasiatheria</taxon>
        <taxon>Chiroptera</taxon>
        <taxon>Yinpterochiroptera</taxon>
        <taxon>Pteropodoidea</taxon>
        <taxon>Pteropodidae</taxon>
        <taxon>Rousettinae</taxon>
        <taxon>Rousettus</taxon>
    </lineage>
</organism>
<evidence type="ECO:0000313" key="3">
    <source>
        <dbReference type="Proteomes" id="UP000593571"/>
    </source>
</evidence>
<dbReference type="Proteomes" id="UP000593571">
    <property type="component" value="Unassembled WGS sequence"/>
</dbReference>
<dbReference type="AlphaFoldDB" id="A0A7J8C2S9"/>
<keyword evidence="3" id="KW-1185">Reference proteome</keyword>
<evidence type="ECO:0000313" key="2">
    <source>
        <dbReference type="EMBL" id="KAF6405127.1"/>
    </source>
</evidence>
<accession>A0A7J8C2S9</accession>
<sequence length="200" mass="21253">MTLEAVSKRTWLLGDSQAGPRRSEAPRPDPRSLCSARHSHSGSRFKGCTLGAPGVLGTVWTVDMIEPRYGLSINFEDSGRRRGDLLIFHPRRALKMNPQNIPPPNLAFCACDPPGDTAEKTGKCFVLLRHRCPAGAVGVSGKSCSRSMSPWQRWHGGAPSGPRDCCLGGATCFMPTGNSAHDRSCVAGGAGRSQGGEAPL</sequence>
<reference evidence="2 3" key="1">
    <citation type="journal article" date="2020" name="Nature">
        <title>Six reference-quality genomes reveal evolution of bat adaptations.</title>
        <authorList>
            <person name="Jebb D."/>
            <person name="Huang Z."/>
            <person name="Pippel M."/>
            <person name="Hughes G.M."/>
            <person name="Lavrichenko K."/>
            <person name="Devanna P."/>
            <person name="Winkler S."/>
            <person name="Jermiin L.S."/>
            <person name="Skirmuntt E.C."/>
            <person name="Katzourakis A."/>
            <person name="Burkitt-Gray L."/>
            <person name="Ray D.A."/>
            <person name="Sullivan K.A.M."/>
            <person name="Roscito J.G."/>
            <person name="Kirilenko B.M."/>
            <person name="Davalos L.M."/>
            <person name="Corthals A.P."/>
            <person name="Power M.L."/>
            <person name="Jones G."/>
            <person name="Ransome R.D."/>
            <person name="Dechmann D.K.N."/>
            <person name="Locatelli A.G."/>
            <person name="Puechmaille S.J."/>
            <person name="Fedrigo O."/>
            <person name="Jarvis E.D."/>
            <person name="Hiller M."/>
            <person name="Vernes S.C."/>
            <person name="Myers E.W."/>
            <person name="Teeling E.C."/>
        </authorList>
    </citation>
    <scope>NUCLEOTIDE SEQUENCE [LARGE SCALE GENOMIC DNA]</scope>
    <source>
        <strain evidence="2">MRouAeg1</strain>
        <tissue evidence="2">Muscle</tissue>
    </source>
</reference>
<proteinExistence type="predicted"/>
<feature type="region of interest" description="Disordered" evidence="1">
    <location>
        <begin position="1"/>
        <end position="43"/>
    </location>
</feature>
<comment type="caution">
    <text evidence="2">The sequence shown here is derived from an EMBL/GenBank/DDBJ whole genome shotgun (WGS) entry which is preliminary data.</text>
</comment>
<gene>
    <name evidence="2" type="ORF">HJG63_009437</name>
</gene>
<protein>
    <submittedName>
        <fullName evidence="2">Uncharacterized protein</fullName>
    </submittedName>
</protein>
<name>A0A7J8C2S9_ROUAE</name>
<feature type="compositionally biased region" description="Basic and acidic residues" evidence="1">
    <location>
        <begin position="21"/>
        <end position="30"/>
    </location>
</feature>
<evidence type="ECO:0000256" key="1">
    <source>
        <dbReference type="SAM" id="MobiDB-lite"/>
    </source>
</evidence>
<dbReference type="EMBL" id="JACASE010000015">
    <property type="protein sequence ID" value="KAF6405127.1"/>
    <property type="molecule type" value="Genomic_DNA"/>
</dbReference>